<sequence>MLCSRFSAMISIQIVLVFAERVGGQQK</sequence>
<proteinExistence type="predicted"/>
<protein>
    <submittedName>
        <fullName evidence="1">Uncharacterized protein</fullName>
    </submittedName>
</protein>
<reference evidence="1" key="1">
    <citation type="submission" date="2018-02" db="EMBL/GenBank/DDBJ databases">
        <title>Rhizophora mucronata_Transcriptome.</title>
        <authorList>
            <person name="Meera S.P."/>
            <person name="Sreeshan A."/>
            <person name="Augustine A."/>
        </authorList>
    </citation>
    <scope>NUCLEOTIDE SEQUENCE</scope>
    <source>
        <tissue evidence="1">Leaf</tissue>
    </source>
</reference>
<name>A0A2P2PVU1_RHIMU</name>
<evidence type="ECO:0000313" key="1">
    <source>
        <dbReference type="EMBL" id="MBX58871.1"/>
    </source>
</evidence>
<dbReference type="EMBL" id="GGEC01078387">
    <property type="protein sequence ID" value="MBX58871.1"/>
    <property type="molecule type" value="Transcribed_RNA"/>
</dbReference>
<dbReference type="AlphaFoldDB" id="A0A2P2PVU1"/>
<accession>A0A2P2PVU1</accession>
<organism evidence="1">
    <name type="scientific">Rhizophora mucronata</name>
    <name type="common">Asiatic mangrove</name>
    <dbReference type="NCBI Taxonomy" id="61149"/>
    <lineage>
        <taxon>Eukaryota</taxon>
        <taxon>Viridiplantae</taxon>
        <taxon>Streptophyta</taxon>
        <taxon>Embryophyta</taxon>
        <taxon>Tracheophyta</taxon>
        <taxon>Spermatophyta</taxon>
        <taxon>Magnoliopsida</taxon>
        <taxon>eudicotyledons</taxon>
        <taxon>Gunneridae</taxon>
        <taxon>Pentapetalae</taxon>
        <taxon>rosids</taxon>
        <taxon>fabids</taxon>
        <taxon>Malpighiales</taxon>
        <taxon>Rhizophoraceae</taxon>
        <taxon>Rhizophora</taxon>
    </lineage>
</organism>